<protein>
    <recommendedName>
        <fullName evidence="5">DUF3324 domain-containing protein</fullName>
    </recommendedName>
</protein>
<evidence type="ECO:0008006" key="5">
    <source>
        <dbReference type="Google" id="ProtNLM"/>
    </source>
</evidence>
<keyword evidence="1" id="KW-0812">Transmembrane</keyword>
<keyword evidence="1" id="KW-1133">Transmembrane helix</keyword>
<keyword evidence="1" id="KW-0472">Membrane</keyword>
<proteinExistence type="predicted"/>
<name>A0A0G0Z785_UNCC2</name>
<keyword evidence="2" id="KW-0732">Signal</keyword>
<feature type="signal peptide" evidence="2">
    <location>
        <begin position="1"/>
        <end position="27"/>
    </location>
</feature>
<accession>A0A0G0Z785</accession>
<feature type="chain" id="PRO_5002535580" description="DUF3324 domain-containing protein" evidence="2">
    <location>
        <begin position="28"/>
        <end position="313"/>
    </location>
</feature>
<dbReference type="AlphaFoldDB" id="A0A0G0Z785"/>
<evidence type="ECO:0000256" key="1">
    <source>
        <dbReference type="SAM" id="Phobius"/>
    </source>
</evidence>
<sequence>MKQYNFLKILKFSTMLFLFFLPIALMAEGGTGSSSSVTVIPPRFELYGSPGQSVSDQTIKIVNEQDREATYQIEVADFSAAGEDGGVELHDDQSDFTYSLAKWIRIDEKSVNIGPKKTAFIKFGIDLPKNAEPGGHYASIIVGMGGGAKVVNGASVNPRIASLVLLRVAGTVDEKAHIESFIAPKYSEKTPINLELRIKNRGQNHIKPKGTIVITNILGVKVDEIPLNGENVLPGSIRKMNTEWKHNKLLSGRYTATLVATYGEKNNQPLSASVSFIVFPKYLAGLYSVGIVSAAAVFIKRKKVKKILHNLTK</sequence>
<organism evidence="3 4">
    <name type="scientific">candidate division CPR2 bacterium GW2011_GWC1_41_48</name>
    <dbReference type="NCBI Taxonomy" id="1618344"/>
    <lineage>
        <taxon>Bacteria</taxon>
        <taxon>Bacteria division CPR2</taxon>
    </lineage>
</organism>
<evidence type="ECO:0000313" key="3">
    <source>
        <dbReference type="EMBL" id="KKS08893.1"/>
    </source>
</evidence>
<reference evidence="3 4" key="1">
    <citation type="journal article" date="2015" name="Nature">
        <title>rRNA introns, odd ribosomes, and small enigmatic genomes across a large radiation of phyla.</title>
        <authorList>
            <person name="Brown C.T."/>
            <person name="Hug L.A."/>
            <person name="Thomas B.C."/>
            <person name="Sharon I."/>
            <person name="Castelle C.J."/>
            <person name="Singh A."/>
            <person name="Wilkins M.J."/>
            <person name="Williams K.H."/>
            <person name="Banfield J.F."/>
        </authorList>
    </citation>
    <scope>NUCLEOTIDE SEQUENCE [LARGE SCALE GENOMIC DNA]</scope>
</reference>
<dbReference type="Proteomes" id="UP000033869">
    <property type="component" value="Unassembled WGS sequence"/>
</dbReference>
<dbReference type="EMBL" id="LCBL01000004">
    <property type="protein sequence ID" value="KKS08893.1"/>
    <property type="molecule type" value="Genomic_DNA"/>
</dbReference>
<feature type="transmembrane region" description="Helical" evidence="1">
    <location>
        <begin position="282"/>
        <end position="299"/>
    </location>
</feature>
<gene>
    <name evidence="3" type="ORF">UU65_C0004G0104</name>
</gene>
<evidence type="ECO:0000313" key="4">
    <source>
        <dbReference type="Proteomes" id="UP000033869"/>
    </source>
</evidence>
<evidence type="ECO:0000256" key="2">
    <source>
        <dbReference type="SAM" id="SignalP"/>
    </source>
</evidence>
<comment type="caution">
    <text evidence="3">The sequence shown here is derived from an EMBL/GenBank/DDBJ whole genome shotgun (WGS) entry which is preliminary data.</text>
</comment>